<dbReference type="Pfam" id="PF06863">
    <property type="entry name" value="DUF1254"/>
    <property type="match status" value="1"/>
</dbReference>
<dbReference type="InterPro" id="IPR037049">
    <property type="entry name" value="DUF1214_C_sf"/>
</dbReference>
<keyword evidence="5" id="KW-1185">Reference proteome</keyword>
<evidence type="ECO:0000259" key="2">
    <source>
        <dbReference type="Pfam" id="PF06742"/>
    </source>
</evidence>
<organism evidence="4 5">
    <name type="scientific">Variovorax humicola</name>
    <dbReference type="NCBI Taxonomy" id="1769758"/>
    <lineage>
        <taxon>Bacteria</taxon>
        <taxon>Pseudomonadati</taxon>
        <taxon>Pseudomonadota</taxon>
        <taxon>Betaproteobacteria</taxon>
        <taxon>Burkholderiales</taxon>
        <taxon>Comamonadaceae</taxon>
        <taxon>Variovorax</taxon>
    </lineage>
</organism>
<dbReference type="InterPro" id="IPR010621">
    <property type="entry name" value="DUF1214"/>
</dbReference>
<dbReference type="RefSeq" id="WP_340367842.1">
    <property type="nucleotide sequence ID" value="NZ_JBBKZV010000042.1"/>
</dbReference>
<proteinExistence type="predicted"/>
<accession>A0ABU8WBZ2</accession>
<gene>
    <name evidence="4" type="ORF">WKW80_33195</name>
</gene>
<dbReference type="EMBL" id="JBBKZV010000042">
    <property type="protein sequence ID" value="MEJ8826806.1"/>
    <property type="molecule type" value="Genomic_DNA"/>
</dbReference>
<dbReference type="Gene3D" id="2.60.120.600">
    <property type="entry name" value="Domain of unknown function DUF1214, C-terminal domain"/>
    <property type="match status" value="1"/>
</dbReference>
<dbReference type="Gene3D" id="1.10.3360.10">
    <property type="entry name" value="VPA0735-like domain"/>
    <property type="match status" value="1"/>
</dbReference>
<protein>
    <submittedName>
        <fullName evidence="4">DUF1254 domain-containing protein</fullName>
    </submittedName>
</protein>
<sequence length="495" mass="53943">MKTMNPQNLSAQEASFDKLADLPFAEGRPTKETAQTLRDELLFQRATQAYLWAMPLINTLGMQVGSEKTFGAGYNILPIWKQRLDAKTLVTTPNSDVLYAMSYVDLGKDGPLVMEAPPGLQGILLDYWQRPIPVEGGKFFGDVGLAGPDGGKGGKFLLLPPGYKGPVPEGYYVYRSGTYNVFIFLRGFFEDPTNLAPAVAHLERTKVYPLNGEAAAKPMKFPDASGIPADMLPISDGSAFDQLKLLVDRESDKLAGPDWLGMLAAIGIVKGQPFTPDAHTREILDLAAKTAYKMSRVIGFQDTLNGGSLYMYPDRHWINPLDNVTPPSPRTTMDLSWMNVAGGYRALDARIWFFTDYYSISPGMLSKIPGKGAAYMVGFTDGEGEPLVGGNNYRLHLPPNIPAAIFWSLTLYDAANASGLDNGQRFPSLGSRDKPAQNADGSTDLYLGPKAPEGKAGNWLATVSGKGYFTILRLYGPTESAIDKSWEPGDIEKVK</sequence>
<evidence type="ECO:0000256" key="1">
    <source>
        <dbReference type="SAM" id="MobiDB-lite"/>
    </source>
</evidence>
<name>A0ABU8WBZ2_9BURK</name>
<comment type="caution">
    <text evidence="4">The sequence shown here is derived from an EMBL/GenBank/DDBJ whole genome shotgun (WGS) entry which is preliminary data.</text>
</comment>
<dbReference type="InterPro" id="IPR010679">
    <property type="entry name" value="DUF1254"/>
</dbReference>
<dbReference type="SUPFAM" id="SSF160935">
    <property type="entry name" value="VPA0735-like"/>
    <property type="match status" value="1"/>
</dbReference>
<dbReference type="Gene3D" id="2.60.40.1610">
    <property type="entry name" value="Domain of unknown function DUF1254"/>
    <property type="match status" value="1"/>
</dbReference>
<feature type="domain" description="DUF1214" evidence="2">
    <location>
        <begin position="373"/>
        <end position="479"/>
    </location>
</feature>
<evidence type="ECO:0000313" key="5">
    <source>
        <dbReference type="Proteomes" id="UP001363010"/>
    </source>
</evidence>
<dbReference type="PANTHER" id="PTHR36509:SF3">
    <property type="entry name" value="SIGNAL PEPTIDE PROTEIN"/>
    <property type="match status" value="1"/>
</dbReference>
<reference evidence="4 5" key="1">
    <citation type="submission" date="2024-03" db="EMBL/GenBank/DDBJ databases">
        <title>Novel species of the genus Variovorax.</title>
        <authorList>
            <person name="Liu Q."/>
            <person name="Xin Y.-H."/>
        </authorList>
    </citation>
    <scope>NUCLEOTIDE SEQUENCE [LARGE SCALE GENOMIC DNA]</scope>
    <source>
        <strain evidence="4 5">KACC 18501</strain>
    </source>
</reference>
<dbReference type="InterPro" id="IPR037050">
    <property type="entry name" value="DUF1254_sf"/>
</dbReference>
<evidence type="ECO:0000259" key="3">
    <source>
        <dbReference type="Pfam" id="PF06863"/>
    </source>
</evidence>
<feature type="domain" description="DUF1254" evidence="3">
    <location>
        <begin position="77"/>
        <end position="209"/>
    </location>
</feature>
<dbReference type="Proteomes" id="UP001363010">
    <property type="component" value="Unassembled WGS sequence"/>
</dbReference>
<evidence type="ECO:0000313" key="4">
    <source>
        <dbReference type="EMBL" id="MEJ8826806.1"/>
    </source>
</evidence>
<dbReference type="Pfam" id="PF06742">
    <property type="entry name" value="DUF1214"/>
    <property type="match status" value="1"/>
</dbReference>
<dbReference type="PANTHER" id="PTHR36509">
    <property type="entry name" value="BLL3101 PROTEIN"/>
    <property type="match status" value="1"/>
</dbReference>
<feature type="region of interest" description="Disordered" evidence="1">
    <location>
        <begin position="424"/>
        <end position="447"/>
    </location>
</feature>